<dbReference type="Proteomes" id="UP000645610">
    <property type="component" value="Unassembled WGS sequence"/>
</dbReference>
<accession>A0A931BKQ8</accession>
<feature type="transmembrane region" description="Helical" evidence="1">
    <location>
        <begin position="12"/>
        <end position="33"/>
    </location>
</feature>
<gene>
    <name evidence="2" type="ORF">I2I01_22250</name>
</gene>
<keyword evidence="1" id="KW-1133">Transmembrane helix</keyword>
<name>A0A931BKQ8_9BACT</name>
<evidence type="ECO:0000313" key="2">
    <source>
        <dbReference type="EMBL" id="MBF9144381.1"/>
    </source>
</evidence>
<evidence type="ECO:0000256" key="1">
    <source>
        <dbReference type="SAM" id="Phobius"/>
    </source>
</evidence>
<dbReference type="EMBL" id="JADQDP010000008">
    <property type="protein sequence ID" value="MBF9144381.1"/>
    <property type="molecule type" value="Genomic_DNA"/>
</dbReference>
<keyword evidence="1" id="KW-0472">Membrane</keyword>
<comment type="caution">
    <text evidence="2">The sequence shown here is derived from an EMBL/GenBank/DDBJ whole genome shotgun (WGS) entry which is preliminary data.</text>
</comment>
<keyword evidence="1" id="KW-0812">Transmembrane</keyword>
<dbReference type="AlphaFoldDB" id="A0A931BKQ8"/>
<dbReference type="RefSeq" id="WP_196288739.1">
    <property type="nucleotide sequence ID" value="NZ_JADQDP010000008.1"/>
</dbReference>
<organism evidence="2 3">
    <name type="scientific">Hymenobacter properus</name>
    <dbReference type="NCBI Taxonomy" id="2791026"/>
    <lineage>
        <taxon>Bacteria</taxon>
        <taxon>Pseudomonadati</taxon>
        <taxon>Bacteroidota</taxon>
        <taxon>Cytophagia</taxon>
        <taxon>Cytophagales</taxon>
        <taxon>Hymenobacteraceae</taxon>
        <taxon>Hymenobacter</taxon>
    </lineage>
</organism>
<evidence type="ECO:0000313" key="3">
    <source>
        <dbReference type="Proteomes" id="UP000645610"/>
    </source>
</evidence>
<protein>
    <submittedName>
        <fullName evidence="2">Uncharacterized protein</fullName>
    </submittedName>
</protein>
<sequence length="176" mass="20341">MWSKEELKTAVQLAPAVLAGLFGVVVAILSWMLGGRRERSKFRQDLLLQNYNSMEDFYVSLLEMLHEGIRYTESRLNYDEHYRAMSPLLSRAMLKAPEEVLEHLQTASDALSAWSSEYRQGLPAKIGDTGYAMVSTQDFPHQEKARELRPLLNDEMHKLNAVMKKDLDIRRKQLRT</sequence>
<keyword evidence="3" id="KW-1185">Reference proteome</keyword>
<reference evidence="2 3" key="1">
    <citation type="submission" date="2020-11" db="EMBL/GenBank/DDBJ databases">
        <authorList>
            <person name="Kim M.K."/>
        </authorList>
    </citation>
    <scope>NUCLEOTIDE SEQUENCE [LARGE SCALE GENOMIC DNA]</scope>
    <source>
        <strain evidence="2 3">BT439</strain>
    </source>
</reference>
<proteinExistence type="predicted"/>